<dbReference type="VEuPathDB" id="PiroplasmaDB:BBBOND_0209620"/>
<dbReference type="Proteomes" id="UP000033188">
    <property type="component" value="Chromosome 2"/>
</dbReference>
<organism evidence="1 2">
    <name type="scientific">Babesia bigemina</name>
    <dbReference type="NCBI Taxonomy" id="5866"/>
    <lineage>
        <taxon>Eukaryota</taxon>
        <taxon>Sar</taxon>
        <taxon>Alveolata</taxon>
        <taxon>Apicomplexa</taxon>
        <taxon>Aconoidasida</taxon>
        <taxon>Piroplasmida</taxon>
        <taxon>Babesiidae</taxon>
        <taxon>Babesia</taxon>
    </lineage>
</organism>
<dbReference type="AlphaFoldDB" id="A0A061DAB0"/>
<dbReference type="EMBL" id="LK391708">
    <property type="protein sequence ID" value="CDR95809.1"/>
    <property type="molecule type" value="Genomic_DNA"/>
</dbReference>
<accession>A0A061DAB0</accession>
<dbReference type="KEGG" id="bbig:BBBOND_0209620"/>
<sequence>MRRSKNILKYVFALIGFNRLWDSTCHHKVTDDRLNVVVKFIIVQNRYYVLLNIASSIGSALRRDPYSEVRGIRRYYANSDCKPSTYVNGELPENFVSLKLSIQGKASH</sequence>
<keyword evidence="2" id="KW-1185">Reference proteome</keyword>
<evidence type="ECO:0000313" key="2">
    <source>
        <dbReference type="Proteomes" id="UP000033188"/>
    </source>
</evidence>
<evidence type="ECO:0000313" key="1">
    <source>
        <dbReference type="EMBL" id="CDR95809.1"/>
    </source>
</evidence>
<gene>
    <name evidence="1" type="ORF">BBBOND_0209620</name>
</gene>
<name>A0A061DAB0_BABBI</name>
<protein>
    <submittedName>
        <fullName evidence="1">Uncharacterized protein</fullName>
    </submittedName>
</protein>
<dbReference type="GeneID" id="24564350"/>
<proteinExistence type="predicted"/>
<dbReference type="RefSeq" id="XP_012767995.1">
    <property type="nucleotide sequence ID" value="XM_012912541.1"/>
</dbReference>
<reference evidence="2" key="1">
    <citation type="submission" date="2014-06" db="EMBL/GenBank/DDBJ databases">
        <authorList>
            <person name="Aslett M."/>
            <person name="De Silva N."/>
        </authorList>
    </citation>
    <scope>NUCLEOTIDE SEQUENCE [LARGE SCALE GENOMIC DNA]</scope>
    <source>
        <strain evidence="2">Bond</strain>
    </source>
</reference>